<reference evidence="1 2" key="1">
    <citation type="submission" date="2021-06" db="EMBL/GenBank/DDBJ databases">
        <authorList>
            <person name="Kallberg Y."/>
            <person name="Tangrot J."/>
            <person name="Rosling A."/>
        </authorList>
    </citation>
    <scope>NUCLEOTIDE SEQUENCE [LARGE SCALE GENOMIC DNA]</scope>
    <source>
        <strain evidence="1 2">120-4 pot B 10/14</strain>
    </source>
</reference>
<dbReference type="EMBL" id="CAJVQB010027560">
    <property type="protein sequence ID" value="CAG8810757.1"/>
    <property type="molecule type" value="Genomic_DNA"/>
</dbReference>
<proteinExistence type="predicted"/>
<evidence type="ECO:0000313" key="2">
    <source>
        <dbReference type="Proteomes" id="UP000789901"/>
    </source>
</evidence>
<protein>
    <submittedName>
        <fullName evidence="1">38247_t:CDS:1</fullName>
    </submittedName>
</protein>
<sequence length="140" mass="17009">MNQKLKLVENIFIRKYSYEEYISLDELLNDFKNKFNNIKSRNDNSIQVFILIGDTNKIFDAICETFGHFFFYINTKKEFDEFKKSDNIQAAVVNEFVRKGWEEFFYNSYDIRNKQIIFLTTKYETDSWIKKVDKDNKRTI</sequence>
<gene>
    <name evidence="1" type="ORF">GMARGA_LOCUS25169</name>
</gene>
<organism evidence="1 2">
    <name type="scientific">Gigaspora margarita</name>
    <dbReference type="NCBI Taxonomy" id="4874"/>
    <lineage>
        <taxon>Eukaryota</taxon>
        <taxon>Fungi</taxon>
        <taxon>Fungi incertae sedis</taxon>
        <taxon>Mucoromycota</taxon>
        <taxon>Glomeromycotina</taxon>
        <taxon>Glomeromycetes</taxon>
        <taxon>Diversisporales</taxon>
        <taxon>Gigasporaceae</taxon>
        <taxon>Gigaspora</taxon>
    </lineage>
</organism>
<name>A0ABN7W0M4_GIGMA</name>
<dbReference type="Proteomes" id="UP000789901">
    <property type="component" value="Unassembled WGS sequence"/>
</dbReference>
<accession>A0ABN7W0M4</accession>
<evidence type="ECO:0000313" key="1">
    <source>
        <dbReference type="EMBL" id="CAG8810757.1"/>
    </source>
</evidence>
<keyword evidence="2" id="KW-1185">Reference proteome</keyword>
<comment type="caution">
    <text evidence="1">The sequence shown here is derived from an EMBL/GenBank/DDBJ whole genome shotgun (WGS) entry which is preliminary data.</text>
</comment>